<gene>
    <name evidence="2" type="ORF">AB8B22_06020</name>
</gene>
<evidence type="ECO:0000256" key="1">
    <source>
        <dbReference type="SAM" id="Phobius"/>
    </source>
</evidence>
<dbReference type="GO" id="GO:0016020">
    <property type="term" value="C:membrane"/>
    <property type="evidence" value="ECO:0007669"/>
    <property type="project" value="InterPro"/>
</dbReference>
<name>A0AB39VG86_9FUSO</name>
<feature type="transmembrane region" description="Helical" evidence="1">
    <location>
        <begin position="20"/>
        <end position="42"/>
    </location>
</feature>
<protein>
    <submittedName>
        <fullName evidence="2">YggT family protein</fullName>
    </submittedName>
</protein>
<organism evidence="2">
    <name type="scientific">Leptotrichia rugosa</name>
    <dbReference type="NCBI Taxonomy" id="3239302"/>
    <lineage>
        <taxon>Bacteria</taxon>
        <taxon>Fusobacteriati</taxon>
        <taxon>Fusobacteriota</taxon>
        <taxon>Fusobacteriia</taxon>
        <taxon>Fusobacteriales</taxon>
        <taxon>Leptotrichiaceae</taxon>
        <taxon>Leptotrichia</taxon>
    </lineage>
</organism>
<dbReference type="Pfam" id="PF02325">
    <property type="entry name" value="CCB3_YggT"/>
    <property type="match status" value="1"/>
</dbReference>
<keyword evidence="1" id="KW-0812">Transmembrane</keyword>
<dbReference type="EMBL" id="CP165644">
    <property type="protein sequence ID" value="XDU65983.1"/>
    <property type="molecule type" value="Genomic_DNA"/>
</dbReference>
<reference evidence="2" key="1">
    <citation type="submission" date="2024-07" db="EMBL/GenBank/DDBJ databases">
        <authorList>
            <person name="Li X.-J."/>
            <person name="Wang X."/>
        </authorList>
    </citation>
    <scope>NUCLEOTIDE SEQUENCE</scope>
    <source>
        <strain evidence="2">HSP-334</strain>
    </source>
</reference>
<keyword evidence="1" id="KW-1133">Transmembrane helix</keyword>
<dbReference type="InterPro" id="IPR003425">
    <property type="entry name" value="CCB3/YggT"/>
</dbReference>
<feature type="transmembrane region" description="Helical" evidence="1">
    <location>
        <begin position="63"/>
        <end position="82"/>
    </location>
</feature>
<accession>A0AB39VG86</accession>
<dbReference type="KEGG" id="lrug:AB8B22_06020"/>
<sequence length="86" mass="9889">MNFFLIADIISVLLDIYETIIVLNVLGSWIDPFNNMAFFRIIKKISDPYLKIFKVNIFIGGRGFDFSAIIGLMVLEFIRSLFGMAF</sequence>
<proteinExistence type="predicted"/>
<dbReference type="AlphaFoldDB" id="A0AB39VG86"/>
<dbReference type="RefSeq" id="WP_094080317.1">
    <property type="nucleotide sequence ID" value="NZ_CP165644.1"/>
</dbReference>
<keyword evidence="1" id="KW-0472">Membrane</keyword>
<evidence type="ECO:0000313" key="2">
    <source>
        <dbReference type="EMBL" id="XDU65983.1"/>
    </source>
</evidence>